<sequence>MSTTETEALPTAGDVHAAAERLRGVANRTPVSTSRTLDAMTGARVFLKCENFQRGGAFKFRGAYNAVSRLSQEERARGVLTFSSGNHAQAVALTGRLLGIPVVVVMPDDAPAAKVEGTRGYGAEVILYDPRERDRQEIAAGLQRERGMALIPPYDHADVVAGQGTAALELMEETGPLDALFVPCGGGGLLSGSALAAKAFAPECRVIGVEPELADDATRSFRTGVLATIRNPPTIADGLRTPSLGRITFPLVRAHVSEMRTVPEQGIADAMRFLWTRAKLVVEPSGAVPLAALLAAADEFRGLRVGVILSGGNVDLTAACKLLEVR</sequence>
<dbReference type="EMBL" id="CADCTW010000080">
    <property type="protein sequence ID" value="CAA9313479.1"/>
    <property type="molecule type" value="Genomic_DNA"/>
</dbReference>
<keyword evidence="6" id="KW-0460">Magnesium</keyword>
<dbReference type="FunFam" id="3.40.50.1100:FF:000007">
    <property type="entry name" value="L-threonine dehydratase catabolic TdcB"/>
    <property type="match status" value="1"/>
</dbReference>
<dbReference type="PANTHER" id="PTHR43050:SF1">
    <property type="entry name" value="SERINE RACEMASE"/>
    <property type="match status" value="1"/>
</dbReference>
<dbReference type="GO" id="GO:0070179">
    <property type="term" value="P:D-serine biosynthetic process"/>
    <property type="evidence" value="ECO:0007669"/>
    <property type="project" value="TreeGrafter"/>
</dbReference>
<evidence type="ECO:0000256" key="4">
    <source>
        <dbReference type="ARBA" id="ARBA00001946"/>
    </source>
</evidence>
<evidence type="ECO:0000256" key="2">
    <source>
        <dbReference type="ARBA" id="ARBA00001933"/>
    </source>
</evidence>
<dbReference type="GO" id="GO:0030170">
    <property type="term" value="F:pyridoxal phosphate binding"/>
    <property type="evidence" value="ECO:0007669"/>
    <property type="project" value="InterPro"/>
</dbReference>
<accession>A0A6J4KTF6</accession>
<dbReference type="CDD" id="cd01562">
    <property type="entry name" value="Thr-dehyd"/>
    <property type="match status" value="1"/>
</dbReference>
<comment type="cofactor">
    <cofactor evidence="1">
        <name>Ca(2+)</name>
        <dbReference type="ChEBI" id="CHEBI:29108"/>
    </cofactor>
</comment>
<dbReference type="EC" id="4.3.1.16" evidence="10"/>
<evidence type="ECO:0000256" key="1">
    <source>
        <dbReference type="ARBA" id="ARBA00001913"/>
    </source>
</evidence>
<dbReference type="PROSITE" id="PS00165">
    <property type="entry name" value="DEHYDRATASE_SER_THR"/>
    <property type="match status" value="1"/>
</dbReference>
<evidence type="ECO:0000256" key="3">
    <source>
        <dbReference type="ARBA" id="ARBA00001936"/>
    </source>
</evidence>
<organism evidence="10">
    <name type="scientific">uncultured Gemmatimonadota bacterium</name>
    <dbReference type="NCBI Taxonomy" id="203437"/>
    <lineage>
        <taxon>Bacteria</taxon>
        <taxon>Pseudomonadati</taxon>
        <taxon>Gemmatimonadota</taxon>
        <taxon>environmental samples</taxon>
    </lineage>
</organism>
<dbReference type="InterPro" id="IPR036052">
    <property type="entry name" value="TrpB-like_PALP_sf"/>
</dbReference>
<comment type="cofactor">
    <cofactor evidence="3">
        <name>Mn(2+)</name>
        <dbReference type="ChEBI" id="CHEBI:29035"/>
    </cofactor>
</comment>
<comment type="cofactor">
    <cofactor evidence="2">
        <name>pyridoxal 5'-phosphate</name>
        <dbReference type="ChEBI" id="CHEBI:597326"/>
    </cofactor>
</comment>
<proteinExistence type="inferred from homology"/>
<evidence type="ECO:0000256" key="6">
    <source>
        <dbReference type="ARBA" id="ARBA00022842"/>
    </source>
</evidence>
<dbReference type="GO" id="GO:0018114">
    <property type="term" value="F:threonine racemase activity"/>
    <property type="evidence" value="ECO:0007669"/>
    <property type="project" value="TreeGrafter"/>
</dbReference>
<protein>
    <submittedName>
        <fullName evidence="10">L-threo-3-hydroxyaspartate ammonia-lyase</fullName>
        <ecNumber evidence="10">4.3.1.16</ecNumber>
    </submittedName>
</protein>
<gene>
    <name evidence="10" type="ORF">AVDCRST_MAG68-1510</name>
</gene>
<feature type="domain" description="Tryptophan synthase beta chain-like PALP" evidence="9">
    <location>
        <begin position="27"/>
        <end position="311"/>
    </location>
</feature>
<dbReference type="GO" id="GO:0005524">
    <property type="term" value="F:ATP binding"/>
    <property type="evidence" value="ECO:0007669"/>
    <property type="project" value="TreeGrafter"/>
</dbReference>
<dbReference type="GO" id="GO:0003941">
    <property type="term" value="F:L-serine ammonia-lyase activity"/>
    <property type="evidence" value="ECO:0007669"/>
    <property type="project" value="TreeGrafter"/>
</dbReference>
<evidence type="ECO:0000256" key="8">
    <source>
        <dbReference type="ARBA" id="ARBA00023239"/>
    </source>
</evidence>
<dbReference type="InterPro" id="IPR000634">
    <property type="entry name" value="Ser/Thr_deHydtase_PyrdxlP-BS"/>
</dbReference>
<keyword evidence="8 10" id="KW-0456">Lyase</keyword>
<dbReference type="Pfam" id="PF00291">
    <property type="entry name" value="PALP"/>
    <property type="match status" value="1"/>
</dbReference>
<evidence type="ECO:0000256" key="7">
    <source>
        <dbReference type="ARBA" id="ARBA00022898"/>
    </source>
</evidence>
<evidence type="ECO:0000313" key="10">
    <source>
        <dbReference type="EMBL" id="CAA9313479.1"/>
    </source>
</evidence>
<dbReference type="GO" id="GO:0030848">
    <property type="term" value="F:threo-3-hydroxyaspartate ammonia-lyase activity"/>
    <property type="evidence" value="ECO:0007669"/>
    <property type="project" value="UniProtKB-EC"/>
</dbReference>
<name>A0A6J4KTF6_9BACT</name>
<dbReference type="PANTHER" id="PTHR43050">
    <property type="entry name" value="SERINE / THREONINE RACEMASE FAMILY MEMBER"/>
    <property type="match status" value="1"/>
</dbReference>
<keyword evidence="7" id="KW-0663">Pyridoxal phosphate</keyword>
<reference evidence="10" key="1">
    <citation type="submission" date="2020-02" db="EMBL/GenBank/DDBJ databases">
        <authorList>
            <person name="Meier V. D."/>
        </authorList>
    </citation>
    <scope>NUCLEOTIDE SEQUENCE</scope>
    <source>
        <strain evidence="10">AVDCRST_MAG68</strain>
    </source>
</reference>
<dbReference type="GO" id="GO:0030378">
    <property type="term" value="F:serine racemase activity"/>
    <property type="evidence" value="ECO:0007669"/>
    <property type="project" value="TreeGrafter"/>
</dbReference>
<dbReference type="NCBIfam" id="NF005454">
    <property type="entry name" value="PRK07048.1"/>
    <property type="match status" value="1"/>
</dbReference>
<dbReference type="GO" id="GO:0000287">
    <property type="term" value="F:magnesium ion binding"/>
    <property type="evidence" value="ECO:0007669"/>
    <property type="project" value="TreeGrafter"/>
</dbReference>
<dbReference type="Gene3D" id="3.40.50.1100">
    <property type="match status" value="2"/>
</dbReference>
<dbReference type="FunFam" id="3.40.50.1100:FF:000005">
    <property type="entry name" value="Threonine dehydratase catabolic"/>
    <property type="match status" value="1"/>
</dbReference>
<dbReference type="AlphaFoldDB" id="A0A6J4KTF6"/>
<dbReference type="SUPFAM" id="SSF53686">
    <property type="entry name" value="Tryptophan synthase beta subunit-like PLP-dependent enzymes"/>
    <property type="match status" value="1"/>
</dbReference>
<evidence type="ECO:0000259" key="9">
    <source>
        <dbReference type="Pfam" id="PF00291"/>
    </source>
</evidence>
<comment type="similarity">
    <text evidence="5">Belongs to the serine/threonine dehydratase family.</text>
</comment>
<evidence type="ECO:0000256" key="5">
    <source>
        <dbReference type="ARBA" id="ARBA00010869"/>
    </source>
</evidence>
<comment type="cofactor">
    <cofactor evidence="4">
        <name>Mg(2+)</name>
        <dbReference type="ChEBI" id="CHEBI:18420"/>
    </cofactor>
</comment>
<dbReference type="InterPro" id="IPR001926">
    <property type="entry name" value="TrpB-like_PALP"/>
</dbReference>